<evidence type="ECO:0000256" key="1">
    <source>
        <dbReference type="SAM" id="MobiDB-lite"/>
    </source>
</evidence>
<dbReference type="SUPFAM" id="SSF142433">
    <property type="entry name" value="CinA-like"/>
    <property type="match status" value="1"/>
</dbReference>
<dbReference type="Gene3D" id="3.90.950.20">
    <property type="entry name" value="CinA-like"/>
    <property type="match status" value="1"/>
</dbReference>
<name>A0A1I1V5U4_9BURK</name>
<protein>
    <submittedName>
        <fullName evidence="3">Nicotinamide-nucleotide amidase</fullName>
    </submittedName>
</protein>
<evidence type="ECO:0000313" key="4">
    <source>
        <dbReference type="Proteomes" id="UP000199517"/>
    </source>
</evidence>
<evidence type="ECO:0000313" key="3">
    <source>
        <dbReference type="EMBL" id="SFD77388.1"/>
    </source>
</evidence>
<feature type="region of interest" description="Disordered" evidence="1">
    <location>
        <begin position="1"/>
        <end position="30"/>
    </location>
</feature>
<gene>
    <name evidence="3" type="ORF">SAMN04489710_10612</name>
</gene>
<proteinExistence type="predicted"/>
<dbReference type="InterPro" id="IPR008136">
    <property type="entry name" value="CinA_C"/>
</dbReference>
<sequence length="185" mass="18974">MVSGPGDAAGGTARDPLSKDEQTIEQNRRHEADLAHIARTLTARGWMLATAESCTGGLIAGACTDLAGSSQWFERGFVTYSNAAKTELLGVPAALIAAHGAVSGPVARAMAEGAVRHAHAQVSVAVTGVAGPSGGSADKPVGTVWFGWCVDGAAHTEVVRFPGDRAAVRAATVRHALARLAERLR</sequence>
<feature type="compositionally biased region" description="Basic and acidic residues" evidence="1">
    <location>
        <begin position="16"/>
        <end position="30"/>
    </location>
</feature>
<evidence type="ECO:0000259" key="2">
    <source>
        <dbReference type="Pfam" id="PF02464"/>
    </source>
</evidence>
<reference evidence="4" key="1">
    <citation type="submission" date="2016-10" db="EMBL/GenBank/DDBJ databases">
        <authorList>
            <person name="Varghese N."/>
            <person name="Submissions S."/>
        </authorList>
    </citation>
    <scope>NUCLEOTIDE SEQUENCE [LARGE SCALE GENOMIC DNA]</scope>
    <source>
        <strain evidence="4">DSM 7481</strain>
    </source>
</reference>
<keyword evidence="4" id="KW-1185">Reference proteome</keyword>
<dbReference type="STRING" id="32040.SAMN04489710_10612"/>
<organism evidence="3 4">
    <name type="scientific">Paracidovorax konjaci</name>
    <dbReference type="NCBI Taxonomy" id="32040"/>
    <lineage>
        <taxon>Bacteria</taxon>
        <taxon>Pseudomonadati</taxon>
        <taxon>Pseudomonadota</taxon>
        <taxon>Betaproteobacteria</taxon>
        <taxon>Burkholderiales</taxon>
        <taxon>Comamonadaceae</taxon>
        <taxon>Paracidovorax</taxon>
    </lineage>
</organism>
<dbReference type="NCBIfam" id="TIGR00199">
    <property type="entry name" value="PncC_domain"/>
    <property type="match status" value="1"/>
</dbReference>
<dbReference type="AlphaFoldDB" id="A0A1I1V5U4"/>
<accession>A0A1I1V5U4</accession>
<feature type="domain" description="CinA C-terminal" evidence="2">
    <location>
        <begin position="35"/>
        <end position="183"/>
    </location>
</feature>
<dbReference type="Proteomes" id="UP000199517">
    <property type="component" value="Unassembled WGS sequence"/>
</dbReference>
<dbReference type="EMBL" id="FOMQ01000006">
    <property type="protein sequence ID" value="SFD77388.1"/>
    <property type="molecule type" value="Genomic_DNA"/>
</dbReference>
<dbReference type="InterPro" id="IPR036653">
    <property type="entry name" value="CinA-like_C"/>
</dbReference>
<dbReference type="Pfam" id="PF02464">
    <property type="entry name" value="CinA"/>
    <property type="match status" value="1"/>
</dbReference>